<sequence>NTVNNLERHYGVDINGDGFIGGESYISQLERATGRDIDGDGMIGSRPQVIPGYPGVYGHPSMAYGQSGQIFGRNNFAVPHIQQSYLVANHQSHGRHSHSHHRHLY</sequence>
<dbReference type="AlphaFoldDB" id="A0A820KWI9"/>
<dbReference type="Proteomes" id="UP000663868">
    <property type="component" value="Unassembled WGS sequence"/>
</dbReference>
<dbReference type="EMBL" id="CAJOBB010017862">
    <property type="protein sequence ID" value="CAF4343356.1"/>
    <property type="molecule type" value="Genomic_DNA"/>
</dbReference>
<comment type="caution">
    <text evidence="1">The sequence shown here is derived from an EMBL/GenBank/DDBJ whole genome shotgun (WGS) entry which is preliminary data.</text>
</comment>
<evidence type="ECO:0000313" key="2">
    <source>
        <dbReference type="Proteomes" id="UP000663868"/>
    </source>
</evidence>
<reference evidence="1" key="1">
    <citation type="submission" date="2021-02" db="EMBL/GenBank/DDBJ databases">
        <authorList>
            <person name="Nowell W R."/>
        </authorList>
    </citation>
    <scope>NUCLEOTIDE SEQUENCE</scope>
</reference>
<evidence type="ECO:0008006" key="3">
    <source>
        <dbReference type="Google" id="ProtNLM"/>
    </source>
</evidence>
<name>A0A820KWI9_9BILA</name>
<proteinExistence type="predicted"/>
<accession>A0A820KWI9</accession>
<feature type="non-terminal residue" evidence="1">
    <location>
        <position position="1"/>
    </location>
</feature>
<gene>
    <name evidence="1" type="ORF">KXQ929_LOCUS47846</name>
</gene>
<protein>
    <recommendedName>
        <fullName evidence="3">EF-hand domain-containing protein</fullName>
    </recommendedName>
</protein>
<evidence type="ECO:0000313" key="1">
    <source>
        <dbReference type="EMBL" id="CAF4343356.1"/>
    </source>
</evidence>
<organism evidence="1 2">
    <name type="scientific">Adineta steineri</name>
    <dbReference type="NCBI Taxonomy" id="433720"/>
    <lineage>
        <taxon>Eukaryota</taxon>
        <taxon>Metazoa</taxon>
        <taxon>Spiralia</taxon>
        <taxon>Gnathifera</taxon>
        <taxon>Rotifera</taxon>
        <taxon>Eurotatoria</taxon>
        <taxon>Bdelloidea</taxon>
        <taxon>Adinetida</taxon>
        <taxon>Adinetidae</taxon>
        <taxon>Adineta</taxon>
    </lineage>
</organism>